<dbReference type="SUPFAM" id="SSF54211">
    <property type="entry name" value="Ribosomal protein S5 domain 2-like"/>
    <property type="match status" value="1"/>
</dbReference>
<keyword evidence="4" id="KW-0234">DNA repair</keyword>
<dbReference type="GO" id="GO:0032389">
    <property type="term" value="C:MutLalpha complex"/>
    <property type="evidence" value="ECO:0007669"/>
    <property type="project" value="TreeGrafter"/>
</dbReference>
<dbReference type="InterPro" id="IPR036890">
    <property type="entry name" value="HATPase_C_sf"/>
</dbReference>
<reference evidence="10" key="1">
    <citation type="submission" date="2012-05" db="EMBL/GenBank/DDBJ databases">
        <title>Whole Genome Assembly of Lutzomyia longipalpis.</title>
        <authorList>
            <person name="Richards S."/>
            <person name="Qu C."/>
            <person name="Dillon R."/>
            <person name="Worley K."/>
            <person name="Scherer S."/>
            <person name="Batterton M."/>
            <person name="Taylor A."/>
            <person name="Hawes A."/>
            <person name="Hernandez B."/>
            <person name="Kovar C."/>
            <person name="Mandapat C."/>
            <person name="Pham C."/>
            <person name="Qu C."/>
            <person name="Jing C."/>
            <person name="Bess C."/>
            <person name="Bandaranaike D."/>
            <person name="Ngo D."/>
            <person name="Ongeri F."/>
            <person name="Arias F."/>
            <person name="Lara F."/>
            <person name="Weissenberger G."/>
            <person name="Kamau G."/>
            <person name="Han H."/>
            <person name="Shen H."/>
            <person name="Dinh H."/>
            <person name="Khalil I."/>
            <person name="Jones J."/>
            <person name="Shafer J."/>
            <person name="Jayaseelan J."/>
            <person name="Quiroz J."/>
            <person name="Blankenburg K."/>
            <person name="Nguyen L."/>
            <person name="Jackson L."/>
            <person name="Francisco L."/>
            <person name="Tang L.-Y."/>
            <person name="Pu L.-L."/>
            <person name="Perales L."/>
            <person name="Lorensuhewa L."/>
            <person name="Munidasa M."/>
            <person name="Coyle M."/>
            <person name="Taylor M."/>
            <person name="Puazo M."/>
            <person name="Firestine M."/>
            <person name="Scheel M."/>
            <person name="Javaid M."/>
            <person name="Wang M."/>
            <person name="Li M."/>
            <person name="Tabassum N."/>
            <person name="Saada N."/>
            <person name="Osuji N."/>
            <person name="Aqrawi P."/>
            <person name="Fu Q."/>
            <person name="Thornton R."/>
            <person name="Raj R."/>
            <person name="Goodspeed R."/>
            <person name="Mata R."/>
            <person name="Najjar R."/>
            <person name="Gubbala S."/>
            <person name="Lee S."/>
            <person name="Denson S."/>
            <person name="Patil S."/>
            <person name="Macmil S."/>
            <person name="Qi S."/>
            <person name="Matskevitch T."/>
            <person name="Palculict T."/>
            <person name="Mathew T."/>
            <person name="Vee V."/>
            <person name="Velamala V."/>
            <person name="Korchina V."/>
            <person name="Cai W."/>
            <person name="Liu W."/>
            <person name="Dai W."/>
            <person name="Zou X."/>
            <person name="Zhu Y."/>
            <person name="Zhang Y."/>
            <person name="Wu Y.-Q."/>
            <person name="Xin Y."/>
            <person name="Nazarath L."/>
            <person name="Kovar C."/>
            <person name="Han Y."/>
            <person name="Muzny D."/>
            <person name="Gibbs R."/>
        </authorList>
    </citation>
    <scope>NUCLEOTIDE SEQUENCE [LARGE SCALE GENOMIC DNA]</scope>
    <source>
        <strain evidence="10">Jacobina</strain>
    </source>
</reference>
<dbReference type="Gene3D" id="3.30.230.10">
    <property type="match status" value="1"/>
</dbReference>
<dbReference type="AlphaFoldDB" id="A0A1B0CSA3"/>
<keyword evidence="10" id="KW-1185">Reference proteome</keyword>
<dbReference type="InterPro" id="IPR032189">
    <property type="entry name" value="Mlh1_C"/>
</dbReference>
<proteinExistence type="inferred from homology"/>
<dbReference type="InterPro" id="IPR020568">
    <property type="entry name" value="Ribosomal_Su5_D2-typ_SF"/>
</dbReference>
<feature type="domain" description="DNA mismatch repair protein S5" evidence="7">
    <location>
        <begin position="213"/>
        <end position="332"/>
    </location>
</feature>
<evidence type="ECO:0000256" key="3">
    <source>
        <dbReference type="ARBA" id="ARBA00022763"/>
    </source>
</evidence>
<dbReference type="EMBL" id="AJWK01025830">
    <property type="status" value="NOT_ANNOTATED_CDS"/>
    <property type="molecule type" value="Genomic_DNA"/>
</dbReference>
<dbReference type="Proteomes" id="UP000092461">
    <property type="component" value="Unassembled WGS sequence"/>
</dbReference>
<dbReference type="GO" id="GO:0006298">
    <property type="term" value="P:mismatch repair"/>
    <property type="evidence" value="ECO:0007669"/>
    <property type="project" value="InterPro"/>
</dbReference>
<dbReference type="FunFam" id="3.30.230.10:FF:000014">
    <property type="entry name" value="DNA mismatch repair protein Mlh1"/>
    <property type="match status" value="1"/>
</dbReference>
<evidence type="ECO:0000256" key="1">
    <source>
        <dbReference type="ARBA" id="ARBA00004123"/>
    </source>
</evidence>
<evidence type="ECO:0000259" key="7">
    <source>
        <dbReference type="SMART" id="SM01340"/>
    </source>
</evidence>
<dbReference type="CDD" id="cd16926">
    <property type="entry name" value="HATPase_MutL-MLH-PMS-like"/>
    <property type="match status" value="1"/>
</dbReference>
<sequence length="650" mass="74017">MDPGVIKRLDEVVVNKIAAGEVIQRPANALKELIENCLDAKATHIEVTVKCGGMKMLQILDNGTGIRKEDLGILCERFTTSKLERFYELPTISTYGFRGEALSSISHVAHLKIQTKTRDSVCAYKAQYENGVLKGPPVPCAGNQGTIVTAEDLFYNVPQRKNTLRTPNDEYQLIYGVVSKYAIHNHRVGFILRKFGESPAMRTAPNSELLDNIRVIYGNSVASELIPIDFTDPSLKFSVKAQVSNGSHAMKKGIFLLFINNRLVDCEALKTAINELYTSFLPSGSYPFIYMSLNVEPLSLDVNVHPTKHEVHFLHEDSIIEKIVRKIEEKLLEGKASKTFYTESRLPSQSKASESKSEKKSSSEEPKEPKIVRTDTREVKIEKYLMTSLSQSVVQNIPEADGRKEGRKVTKLTSILTLRKAVEDSASRELRKIIRESSFVGAVDREQFLIQCQDKMYLCDTRKLTKELFYQIFLYDFENFGKIELEEPLSLEELAQVALDSEESGWTEEDGDKDDLVQRIVEILCEKSPIMKEYYNLTINRHDRTLETLPLLLPGYTPPISHLAMFLLRLATEVEWESEKECFETLSSELSRFYSQIEFFPPEEEVYATLEHILYPAMKEYLIPPEDFASNRAFLEVAALPELHKVFERC</sequence>
<dbReference type="FunFam" id="3.30.565.10:FF:000109">
    <property type="entry name" value="Related to MLH1-DNA mismatch repair protein"/>
    <property type="match status" value="1"/>
</dbReference>
<evidence type="ECO:0000256" key="2">
    <source>
        <dbReference type="ARBA" id="ARBA00006082"/>
    </source>
</evidence>
<dbReference type="Pfam" id="PF01119">
    <property type="entry name" value="DNA_mis_repair"/>
    <property type="match status" value="1"/>
</dbReference>
<dbReference type="InterPro" id="IPR013507">
    <property type="entry name" value="DNA_mismatch_S5_2-like"/>
</dbReference>
<keyword evidence="3" id="KW-0227">DNA damage</keyword>
<evidence type="ECO:0000256" key="4">
    <source>
        <dbReference type="ARBA" id="ARBA00023204"/>
    </source>
</evidence>
<dbReference type="SMART" id="SM01340">
    <property type="entry name" value="DNA_mis_repair"/>
    <property type="match status" value="1"/>
</dbReference>
<dbReference type="InterPro" id="IPR014762">
    <property type="entry name" value="DNA_mismatch_repair_CS"/>
</dbReference>
<dbReference type="EMBL" id="GITU01002432">
    <property type="protein sequence ID" value="MBC1171135.1"/>
    <property type="molecule type" value="Transcribed_RNA"/>
</dbReference>
<comment type="similarity">
    <text evidence="2">Belongs to the DNA mismatch repair MutL/HexB family.</text>
</comment>
<accession>A0A1B0CSA3</accession>
<name>A0A1B0CSA3_LUTLO</name>
<dbReference type="GO" id="GO:0005524">
    <property type="term" value="F:ATP binding"/>
    <property type="evidence" value="ECO:0007669"/>
    <property type="project" value="InterPro"/>
</dbReference>
<dbReference type="NCBIfam" id="TIGR00585">
    <property type="entry name" value="mutl"/>
    <property type="match status" value="1"/>
</dbReference>
<evidence type="ECO:0000313" key="9">
    <source>
        <dbReference type="EnsemblMetazoa" id="LLOJ007752-PA"/>
    </source>
</evidence>
<dbReference type="GO" id="GO:0030983">
    <property type="term" value="F:mismatched DNA binding"/>
    <property type="evidence" value="ECO:0007669"/>
    <property type="project" value="InterPro"/>
</dbReference>
<organism evidence="9 10">
    <name type="scientific">Lutzomyia longipalpis</name>
    <name type="common">Sand fly</name>
    <dbReference type="NCBI Taxonomy" id="7200"/>
    <lineage>
        <taxon>Eukaryota</taxon>
        <taxon>Metazoa</taxon>
        <taxon>Ecdysozoa</taxon>
        <taxon>Arthropoda</taxon>
        <taxon>Hexapoda</taxon>
        <taxon>Insecta</taxon>
        <taxon>Pterygota</taxon>
        <taxon>Neoptera</taxon>
        <taxon>Endopterygota</taxon>
        <taxon>Diptera</taxon>
        <taxon>Nematocera</taxon>
        <taxon>Psychodoidea</taxon>
        <taxon>Psychodidae</taxon>
        <taxon>Lutzomyia</taxon>
        <taxon>Lutzomyia</taxon>
    </lineage>
</organism>
<evidence type="ECO:0000313" key="8">
    <source>
        <dbReference type="EMBL" id="MBC1171135.1"/>
    </source>
</evidence>
<feature type="compositionally biased region" description="Basic and acidic residues" evidence="6">
    <location>
        <begin position="353"/>
        <end position="373"/>
    </location>
</feature>
<dbReference type="PROSITE" id="PS00058">
    <property type="entry name" value="DNA_MISMATCH_REPAIR_1"/>
    <property type="match status" value="1"/>
</dbReference>
<dbReference type="VEuPathDB" id="VectorBase:LLOJ007752"/>
<evidence type="ECO:0000313" key="10">
    <source>
        <dbReference type="Proteomes" id="UP000092461"/>
    </source>
</evidence>
<evidence type="ECO:0000256" key="6">
    <source>
        <dbReference type="SAM" id="MobiDB-lite"/>
    </source>
</evidence>
<dbReference type="EnsemblMetazoa" id="LLOJ007752-RA">
    <property type="protein sequence ID" value="LLOJ007752-PA"/>
    <property type="gene ID" value="LLOJ007752"/>
</dbReference>
<reference evidence="8" key="2">
    <citation type="journal article" date="2020" name="BMC">
        <title>Leishmania infection induces a limited differential gene expression in the sand fly midgut.</title>
        <authorList>
            <person name="Coutinho-Abreu I.V."/>
            <person name="Serafim T.D."/>
            <person name="Meneses C."/>
            <person name="Kamhawi S."/>
            <person name="Oliveira F."/>
            <person name="Valenzuela J.G."/>
        </authorList>
    </citation>
    <scope>NUCLEOTIDE SEQUENCE</scope>
    <source>
        <strain evidence="8">Jacobina</strain>
        <tissue evidence="8">Midgut</tissue>
    </source>
</reference>
<keyword evidence="5" id="KW-0539">Nucleus</keyword>
<dbReference type="GO" id="GO:0140664">
    <property type="term" value="F:ATP-dependent DNA damage sensor activity"/>
    <property type="evidence" value="ECO:0007669"/>
    <property type="project" value="InterPro"/>
</dbReference>
<dbReference type="Gene3D" id="3.30.565.10">
    <property type="entry name" value="Histidine kinase-like ATPase, C-terminal domain"/>
    <property type="match status" value="1"/>
</dbReference>
<dbReference type="InterPro" id="IPR002099">
    <property type="entry name" value="MutL/Mlh/PMS"/>
</dbReference>
<dbReference type="Pfam" id="PF13589">
    <property type="entry name" value="HATPase_c_3"/>
    <property type="match status" value="1"/>
</dbReference>
<feature type="region of interest" description="Disordered" evidence="6">
    <location>
        <begin position="343"/>
        <end position="373"/>
    </location>
</feature>
<dbReference type="InterPro" id="IPR038973">
    <property type="entry name" value="MutL/Mlh/Pms-like"/>
</dbReference>
<dbReference type="GO" id="GO:0016887">
    <property type="term" value="F:ATP hydrolysis activity"/>
    <property type="evidence" value="ECO:0007669"/>
    <property type="project" value="InterPro"/>
</dbReference>
<reference evidence="9" key="3">
    <citation type="submission" date="2020-05" db="UniProtKB">
        <authorList>
            <consortium name="EnsemblMetazoa"/>
        </authorList>
    </citation>
    <scope>IDENTIFICATION</scope>
    <source>
        <strain evidence="9">Jacobina</strain>
    </source>
</reference>
<dbReference type="SUPFAM" id="SSF55874">
    <property type="entry name" value="ATPase domain of HSP90 chaperone/DNA topoisomerase II/histidine kinase"/>
    <property type="match status" value="1"/>
</dbReference>
<protein>
    <submittedName>
        <fullName evidence="8">Putative dna mismatch repair protein</fullName>
    </submittedName>
</protein>
<comment type="subcellular location">
    <subcellularLocation>
        <location evidence="1">Nucleus</location>
    </subcellularLocation>
</comment>
<dbReference type="PANTHER" id="PTHR10073:SF12">
    <property type="entry name" value="DNA MISMATCH REPAIR PROTEIN MLH1"/>
    <property type="match status" value="1"/>
</dbReference>
<dbReference type="Pfam" id="PF16413">
    <property type="entry name" value="Mlh1_C"/>
    <property type="match status" value="1"/>
</dbReference>
<dbReference type="InterPro" id="IPR014721">
    <property type="entry name" value="Ribsml_uS5_D2-typ_fold_subgr"/>
</dbReference>
<dbReference type="PANTHER" id="PTHR10073">
    <property type="entry name" value="DNA MISMATCH REPAIR PROTEIN MLH, PMS, MUTL"/>
    <property type="match status" value="1"/>
</dbReference>
<dbReference type="VEuPathDB" id="VectorBase:LLONM1_002458"/>
<evidence type="ECO:0000256" key="5">
    <source>
        <dbReference type="ARBA" id="ARBA00023242"/>
    </source>
</evidence>